<name>A0A1J7I803_9PEZI</name>
<dbReference type="AlphaFoldDB" id="A0A1J7I803"/>
<accession>A0A1J7I803</accession>
<keyword evidence="3" id="KW-1185">Reference proteome</keyword>
<evidence type="ECO:0000313" key="2">
    <source>
        <dbReference type="EMBL" id="OIW23549.1"/>
    </source>
</evidence>
<reference evidence="2 3" key="1">
    <citation type="submission" date="2016-10" db="EMBL/GenBank/DDBJ databases">
        <title>Draft genome sequence of Coniochaeta ligniaria NRRL30616, a lignocellulolytic fungus for bioabatement of inhibitors in plant biomass hydrolysates.</title>
        <authorList>
            <consortium name="DOE Joint Genome Institute"/>
            <person name="Jimenez D.J."/>
            <person name="Hector R.E."/>
            <person name="Riley R."/>
            <person name="Sun H."/>
            <person name="Grigoriev I.V."/>
            <person name="Van Elsas J.D."/>
            <person name="Nichols N.N."/>
        </authorList>
    </citation>
    <scope>NUCLEOTIDE SEQUENCE [LARGE SCALE GENOMIC DNA]</scope>
    <source>
        <strain evidence="2 3">NRRL 30616</strain>
    </source>
</reference>
<dbReference type="InterPro" id="IPR054464">
    <property type="entry name" value="ULD_fung"/>
</dbReference>
<evidence type="ECO:0000313" key="3">
    <source>
        <dbReference type="Proteomes" id="UP000182658"/>
    </source>
</evidence>
<dbReference type="Proteomes" id="UP000182658">
    <property type="component" value="Unassembled WGS sequence"/>
</dbReference>
<dbReference type="EMBL" id="KV875106">
    <property type="protein sequence ID" value="OIW23549.1"/>
    <property type="molecule type" value="Genomic_DNA"/>
</dbReference>
<dbReference type="Pfam" id="PF22893">
    <property type="entry name" value="ULD_2"/>
    <property type="match status" value="1"/>
</dbReference>
<organism evidence="2 3">
    <name type="scientific">Coniochaeta ligniaria NRRL 30616</name>
    <dbReference type="NCBI Taxonomy" id="1408157"/>
    <lineage>
        <taxon>Eukaryota</taxon>
        <taxon>Fungi</taxon>
        <taxon>Dikarya</taxon>
        <taxon>Ascomycota</taxon>
        <taxon>Pezizomycotina</taxon>
        <taxon>Sordariomycetes</taxon>
        <taxon>Sordariomycetidae</taxon>
        <taxon>Coniochaetales</taxon>
        <taxon>Coniochaetaceae</taxon>
        <taxon>Coniochaeta</taxon>
    </lineage>
</organism>
<dbReference type="InParanoid" id="A0A1J7I803"/>
<gene>
    <name evidence="2" type="ORF">CONLIGDRAFT_686477</name>
</gene>
<sequence>MDPVSTFALAGTVLTFVDCGCRLFKYTAEIYKSANGSLASADCIERYASEVVKSINLIKISQSRAPTGGPHNAFGPLLDECNSIAEEICTWVEKLRKKAGRGILSSLKKAVLSMVSSGHIEDLLKRLEHVREEVVLRLNIVSHENVMAATNQTNQQLKAIEALLSERPKELGYPWETGPPKDHVIIDDGLDRPFILPFDLCSTRQTSIDILRLKYASKNLPGRYQMDRGHFSIWDWSETRRVSTDEDWQSLITEARRLKLAFAMSTAWGRSPAKCLRCRKPGMEKAFNSKFKTCKSCGLSQRHVEPSDFPCELQDLASDFQSTRYRDHVLETRSKARKNLQPNLSRATQPATLLAQSDDTEPLRHKPSKETAIDLVAHRVVVKWEPMMNIVHRYGWCRCIVRMTSPASCEKEMTLIVLNTCPRHNSQGVSFSDYGNQDYHSDPYFDRFGGYDMFKFLVSDEHVKKLDMLSNEKFMTQQEWLTALFNKFLGYSEERRREVLNAMEEYWLEIFETAESRGAQLTPNIRERLRERRQQHKAKLGLDLLEDSDEMPQRFKLAADKLSWVKEVNEILAGKWNGKLHWAVEE</sequence>
<evidence type="ECO:0000259" key="1">
    <source>
        <dbReference type="Pfam" id="PF22893"/>
    </source>
</evidence>
<protein>
    <recommendedName>
        <fullName evidence="1">Ubiquitin-like domain-containing protein</fullName>
    </recommendedName>
</protein>
<dbReference type="OrthoDB" id="3200163at2759"/>
<feature type="domain" description="Ubiquitin-like" evidence="1">
    <location>
        <begin position="181"/>
        <end position="261"/>
    </location>
</feature>
<proteinExistence type="predicted"/>